<name>A0ABD2JHG6_HETSC</name>
<protein>
    <recommendedName>
        <fullName evidence="7">MARVEL domain-containing protein</fullName>
    </recommendedName>
</protein>
<evidence type="ECO:0000256" key="2">
    <source>
        <dbReference type="ARBA" id="ARBA00022692"/>
    </source>
</evidence>
<evidence type="ECO:0000256" key="3">
    <source>
        <dbReference type="ARBA" id="ARBA00022989"/>
    </source>
</evidence>
<dbReference type="Proteomes" id="UP001620645">
    <property type="component" value="Unassembled WGS sequence"/>
</dbReference>
<evidence type="ECO:0000313" key="9">
    <source>
        <dbReference type="Proteomes" id="UP001620645"/>
    </source>
</evidence>
<dbReference type="EMBL" id="JBICCN010000143">
    <property type="protein sequence ID" value="KAL3090058.1"/>
    <property type="molecule type" value="Genomic_DNA"/>
</dbReference>
<evidence type="ECO:0000256" key="4">
    <source>
        <dbReference type="ARBA" id="ARBA00023136"/>
    </source>
</evidence>
<keyword evidence="2 5" id="KW-0812">Transmembrane</keyword>
<keyword evidence="3 6" id="KW-1133">Transmembrane helix</keyword>
<feature type="transmembrane region" description="Helical" evidence="6">
    <location>
        <begin position="43"/>
        <end position="63"/>
    </location>
</feature>
<dbReference type="InterPro" id="IPR008253">
    <property type="entry name" value="Marvel"/>
</dbReference>
<accession>A0ABD2JHG6</accession>
<evidence type="ECO:0000256" key="5">
    <source>
        <dbReference type="PROSITE-ProRule" id="PRU00581"/>
    </source>
</evidence>
<feature type="domain" description="MARVEL" evidence="7">
    <location>
        <begin position="7"/>
        <end position="141"/>
    </location>
</feature>
<keyword evidence="9" id="KW-1185">Reference proteome</keyword>
<evidence type="ECO:0000313" key="8">
    <source>
        <dbReference type="EMBL" id="KAL3090058.1"/>
    </source>
</evidence>
<keyword evidence="4 5" id="KW-0472">Membrane</keyword>
<dbReference type="GO" id="GO:0016020">
    <property type="term" value="C:membrane"/>
    <property type="evidence" value="ECO:0007669"/>
    <property type="project" value="UniProtKB-SubCell"/>
</dbReference>
<feature type="transmembrane region" description="Helical" evidence="6">
    <location>
        <begin position="75"/>
        <end position="95"/>
    </location>
</feature>
<reference evidence="8 9" key="1">
    <citation type="submission" date="2024-10" db="EMBL/GenBank/DDBJ databases">
        <authorList>
            <person name="Kim D."/>
        </authorList>
    </citation>
    <scope>NUCLEOTIDE SEQUENCE [LARGE SCALE GENOMIC DNA]</scope>
    <source>
        <strain evidence="8">Taebaek</strain>
    </source>
</reference>
<sequence>MQFNTNRFKAFPELLKLTTLLTSVLVMLSLGSAVYEPPGTTFVWITAVLALITDCLSVLALGFETESALFRPDSMIGWPLIECVFSSFFAINYFIAIWLCINSKVFAVFDSSMPYSLAATFSLAAFVQYVLNVLVYVRIWATDQRRQSQEINPSRHGYTNYGAP</sequence>
<feature type="transmembrane region" description="Helical" evidence="6">
    <location>
        <begin position="115"/>
        <end position="137"/>
    </location>
</feature>
<evidence type="ECO:0000256" key="1">
    <source>
        <dbReference type="ARBA" id="ARBA00004141"/>
    </source>
</evidence>
<evidence type="ECO:0000256" key="6">
    <source>
        <dbReference type="SAM" id="Phobius"/>
    </source>
</evidence>
<dbReference type="AlphaFoldDB" id="A0ABD2JHG6"/>
<proteinExistence type="predicted"/>
<comment type="caution">
    <text evidence="8">The sequence shown here is derived from an EMBL/GenBank/DDBJ whole genome shotgun (WGS) entry which is preliminary data.</text>
</comment>
<evidence type="ECO:0000259" key="7">
    <source>
        <dbReference type="PROSITE" id="PS51225"/>
    </source>
</evidence>
<dbReference type="PROSITE" id="PS51225">
    <property type="entry name" value="MARVEL"/>
    <property type="match status" value="1"/>
</dbReference>
<gene>
    <name evidence="8" type="ORF">niasHS_006510</name>
</gene>
<organism evidence="8 9">
    <name type="scientific">Heterodera schachtii</name>
    <name type="common">Sugarbeet cyst nematode worm</name>
    <name type="synonym">Tylenchus schachtii</name>
    <dbReference type="NCBI Taxonomy" id="97005"/>
    <lineage>
        <taxon>Eukaryota</taxon>
        <taxon>Metazoa</taxon>
        <taxon>Ecdysozoa</taxon>
        <taxon>Nematoda</taxon>
        <taxon>Chromadorea</taxon>
        <taxon>Rhabditida</taxon>
        <taxon>Tylenchina</taxon>
        <taxon>Tylenchomorpha</taxon>
        <taxon>Tylenchoidea</taxon>
        <taxon>Heteroderidae</taxon>
        <taxon>Heteroderinae</taxon>
        <taxon>Heterodera</taxon>
    </lineage>
</organism>
<comment type="subcellular location">
    <subcellularLocation>
        <location evidence="1">Membrane</location>
        <topology evidence="1">Multi-pass membrane protein</topology>
    </subcellularLocation>
</comment>